<evidence type="ECO:0000256" key="5">
    <source>
        <dbReference type="ARBA" id="ARBA00022989"/>
    </source>
</evidence>
<evidence type="ECO:0000256" key="2">
    <source>
        <dbReference type="ARBA" id="ARBA00006464"/>
    </source>
</evidence>
<dbReference type="AlphaFoldDB" id="A0A0G9H697"/>
<feature type="transmembrane region" description="Helical" evidence="7">
    <location>
        <begin position="12"/>
        <end position="35"/>
    </location>
</feature>
<dbReference type="Gene3D" id="3.40.50.720">
    <property type="entry name" value="NAD(P)-binding Rossmann-like Domain"/>
    <property type="match status" value="1"/>
</dbReference>
<evidence type="ECO:0000256" key="6">
    <source>
        <dbReference type="ARBA" id="ARBA00023136"/>
    </source>
</evidence>
<evidence type="ECO:0000256" key="4">
    <source>
        <dbReference type="ARBA" id="ARBA00022692"/>
    </source>
</evidence>
<comment type="caution">
    <text evidence="9">The sequence shown here is derived from an EMBL/GenBank/DDBJ whole genome shotgun (WGS) entry which is preliminary data.</text>
</comment>
<evidence type="ECO:0000256" key="3">
    <source>
        <dbReference type="ARBA" id="ARBA00022679"/>
    </source>
</evidence>
<dbReference type="PANTHER" id="PTHR30576">
    <property type="entry name" value="COLANIC BIOSYNTHESIS UDP-GLUCOSE LIPID CARRIER TRANSFERASE"/>
    <property type="match status" value="1"/>
</dbReference>
<evidence type="ECO:0000313" key="10">
    <source>
        <dbReference type="Proteomes" id="UP000035481"/>
    </source>
</evidence>
<dbReference type="NCBIfam" id="TIGR03023">
    <property type="entry name" value="WcaJ_sugtrans"/>
    <property type="match status" value="1"/>
</dbReference>
<comment type="similarity">
    <text evidence="2">Belongs to the bacterial sugar transferase family.</text>
</comment>
<keyword evidence="4 7" id="KW-0812">Transmembrane</keyword>
<dbReference type="Pfam" id="PF13727">
    <property type="entry name" value="CoA_binding_3"/>
    <property type="match status" value="1"/>
</dbReference>
<keyword evidence="5 7" id="KW-1133">Transmembrane helix</keyword>
<keyword evidence="3" id="KW-0808">Transferase</keyword>
<dbReference type="PATRIC" id="fig|1440762.4.peg.2111"/>
<dbReference type="InterPro" id="IPR003362">
    <property type="entry name" value="Bact_transf"/>
</dbReference>
<dbReference type="Proteomes" id="UP000035481">
    <property type="component" value="Unassembled WGS sequence"/>
</dbReference>
<protein>
    <recommendedName>
        <fullName evidence="8">Bacterial sugar transferase domain-containing protein</fullName>
    </recommendedName>
</protein>
<name>A0A0G9H697_9GAMM</name>
<dbReference type="GO" id="GO:0016780">
    <property type="term" value="F:phosphotransferase activity, for other substituted phosphate groups"/>
    <property type="evidence" value="ECO:0007669"/>
    <property type="project" value="TreeGrafter"/>
</dbReference>
<dbReference type="Pfam" id="PF02397">
    <property type="entry name" value="Bac_transf"/>
    <property type="match status" value="1"/>
</dbReference>
<feature type="transmembrane region" description="Helical" evidence="7">
    <location>
        <begin position="47"/>
        <end position="70"/>
    </location>
</feature>
<evidence type="ECO:0000256" key="7">
    <source>
        <dbReference type="SAM" id="Phobius"/>
    </source>
</evidence>
<feature type="domain" description="Bacterial sugar transferase" evidence="8">
    <location>
        <begin position="278"/>
        <end position="463"/>
    </location>
</feature>
<dbReference type="InterPro" id="IPR017475">
    <property type="entry name" value="EPS_sugar_tfrase"/>
</dbReference>
<gene>
    <name evidence="9" type="ORF">Y882_12350</name>
</gene>
<accession>A0A0G9H697</accession>
<dbReference type="STRING" id="1440762.Y882_12350"/>
<evidence type="ECO:0000313" key="9">
    <source>
        <dbReference type="EMBL" id="KLD63197.1"/>
    </source>
</evidence>
<proteinExistence type="inferred from homology"/>
<organism evidence="9 10">
    <name type="scientific">Dyella japonica DSM 16301</name>
    <dbReference type="NCBI Taxonomy" id="1440762"/>
    <lineage>
        <taxon>Bacteria</taxon>
        <taxon>Pseudomonadati</taxon>
        <taxon>Pseudomonadota</taxon>
        <taxon>Gammaproteobacteria</taxon>
        <taxon>Lysobacterales</taxon>
        <taxon>Rhodanobacteraceae</taxon>
        <taxon>Dyella</taxon>
    </lineage>
</organism>
<dbReference type="EMBL" id="JPLA01000030">
    <property type="protein sequence ID" value="KLD63197.1"/>
    <property type="molecule type" value="Genomic_DNA"/>
</dbReference>
<dbReference type="InterPro" id="IPR017473">
    <property type="entry name" value="Undecaprenyl-P_gluc_Ptfrase"/>
</dbReference>
<dbReference type="PANTHER" id="PTHR30576:SF0">
    <property type="entry name" value="UNDECAPRENYL-PHOSPHATE N-ACETYLGALACTOSAMINYL 1-PHOSPHATE TRANSFERASE-RELATED"/>
    <property type="match status" value="1"/>
</dbReference>
<dbReference type="GO" id="GO:0016020">
    <property type="term" value="C:membrane"/>
    <property type="evidence" value="ECO:0007669"/>
    <property type="project" value="UniProtKB-SubCell"/>
</dbReference>
<sequence length="469" mass="52528">MKRAESHFFSKYAALLDIALRVSDVFVITLVALAVYRLEFGNLEMGIHYTSGLMRTVLVALVVFPAAGLYRSWRGENLLQEIVRLWAAWSGVMVILLAMAWALKTTDAYSRIAAGAWFIATGAVLTLDRMLLRWTLGHIRMRGVDSRRVLLIGSTQAGQRIVAAARSSAWMGLDVLGYISTPYDQVDIAGVAELGDLSELAAKITEYTPDQIWIALPMRAEETIQNVLQLTLDTPTTVRLVPDFFGYELINHHTVSMAGVPVITLRSSRVEGHAGILKAIEDRSIAFLLLVLLGPLMFLLALGVRVSSSGPVFFKQRRHGLGGREFEVLKFRSMWMHSEDQGAVTQAKRNDARVTRFGRFLRSSSLDELPQLINVLRGDMSIVGPRPHAVEHNHHFSEKLRGYMQRHGMKPGITGLAQIKGFRGETDTLDKMASRVECDISYIKHWSLWLDLKIILTTPYVLLKRNNAF</sequence>
<evidence type="ECO:0000256" key="1">
    <source>
        <dbReference type="ARBA" id="ARBA00004141"/>
    </source>
</evidence>
<feature type="transmembrane region" description="Helical" evidence="7">
    <location>
        <begin position="82"/>
        <end position="103"/>
    </location>
</feature>
<keyword evidence="6 7" id="KW-0472">Membrane</keyword>
<reference evidence="9 10" key="1">
    <citation type="journal article" date="2015" name="Antonie Van Leeuwenhoek">
        <title>A phylogenomic and molecular marker based taxonomic framework for the order Xanthomonadales: proposal to transfer the families Algiphilaceae and Solimonadaceae to the order Nevskiales ord. nov. and to create a new family within the order Xanthomonadales, the family Rhodanobacteraceae fam. nov., containing the genus Rhodanobacter and its closest relatives.</title>
        <authorList>
            <person name="Naushad S."/>
            <person name="Adeolu M."/>
            <person name="Wong S."/>
            <person name="Sohail M."/>
            <person name="Schellhorn H.E."/>
            <person name="Gupta R.S."/>
        </authorList>
    </citation>
    <scope>NUCLEOTIDE SEQUENCE [LARGE SCALE GENOMIC DNA]</scope>
    <source>
        <strain evidence="9 10">DSM 16301</strain>
    </source>
</reference>
<feature type="transmembrane region" description="Helical" evidence="7">
    <location>
        <begin position="109"/>
        <end position="132"/>
    </location>
</feature>
<comment type="subcellular location">
    <subcellularLocation>
        <location evidence="1">Membrane</location>
        <topology evidence="1">Multi-pass membrane protein</topology>
    </subcellularLocation>
</comment>
<evidence type="ECO:0000259" key="8">
    <source>
        <dbReference type="Pfam" id="PF02397"/>
    </source>
</evidence>
<dbReference type="NCBIfam" id="TIGR03025">
    <property type="entry name" value="EPS_sugtrans"/>
    <property type="match status" value="1"/>
</dbReference>
<feature type="transmembrane region" description="Helical" evidence="7">
    <location>
        <begin position="285"/>
        <end position="304"/>
    </location>
</feature>